<evidence type="ECO:0000256" key="4">
    <source>
        <dbReference type="SAM" id="MobiDB-lite"/>
    </source>
</evidence>
<evidence type="ECO:0000256" key="1">
    <source>
        <dbReference type="ARBA" id="ARBA00008535"/>
    </source>
</evidence>
<name>A0ABD0MB82_CIRMR</name>
<dbReference type="SUPFAM" id="SSF52540">
    <property type="entry name" value="P-loop containing nucleoside triphosphate hydrolases"/>
    <property type="match status" value="1"/>
</dbReference>
<evidence type="ECO:0000259" key="5">
    <source>
        <dbReference type="PROSITE" id="PS51720"/>
    </source>
</evidence>
<gene>
    <name evidence="6" type="ORF">M9458_057969</name>
</gene>
<evidence type="ECO:0000256" key="2">
    <source>
        <dbReference type="ARBA" id="ARBA00022741"/>
    </source>
</evidence>
<feature type="compositionally biased region" description="Basic and acidic residues" evidence="4">
    <location>
        <begin position="47"/>
        <end position="57"/>
    </location>
</feature>
<dbReference type="PANTHER" id="PTHR32046:SF14">
    <property type="match status" value="1"/>
</dbReference>
<dbReference type="Gene3D" id="3.40.50.300">
    <property type="entry name" value="P-loop containing nucleotide triphosphate hydrolases"/>
    <property type="match status" value="2"/>
</dbReference>
<protein>
    <recommendedName>
        <fullName evidence="5">AIG1-type G domain-containing protein</fullName>
    </recommendedName>
</protein>
<dbReference type="InterPro" id="IPR006703">
    <property type="entry name" value="G_AIG1"/>
</dbReference>
<feature type="domain" description="AIG1-type G" evidence="5">
    <location>
        <begin position="83"/>
        <end position="302"/>
    </location>
</feature>
<dbReference type="EMBL" id="JAMKFB020000908">
    <property type="protein sequence ID" value="KAL0146629.1"/>
    <property type="molecule type" value="Genomic_DNA"/>
</dbReference>
<dbReference type="Proteomes" id="UP001529510">
    <property type="component" value="Unassembled WGS sequence"/>
</dbReference>
<organism evidence="6 7">
    <name type="scientific">Cirrhinus mrigala</name>
    <name type="common">Mrigala</name>
    <dbReference type="NCBI Taxonomy" id="683832"/>
    <lineage>
        <taxon>Eukaryota</taxon>
        <taxon>Metazoa</taxon>
        <taxon>Chordata</taxon>
        <taxon>Craniata</taxon>
        <taxon>Vertebrata</taxon>
        <taxon>Euteleostomi</taxon>
        <taxon>Actinopterygii</taxon>
        <taxon>Neopterygii</taxon>
        <taxon>Teleostei</taxon>
        <taxon>Ostariophysi</taxon>
        <taxon>Cypriniformes</taxon>
        <taxon>Cyprinidae</taxon>
        <taxon>Labeoninae</taxon>
        <taxon>Labeonini</taxon>
        <taxon>Cirrhinus</taxon>
    </lineage>
</organism>
<dbReference type="InterPro" id="IPR027417">
    <property type="entry name" value="P-loop_NTPase"/>
</dbReference>
<feature type="compositionally biased region" description="Polar residues" evidence="4">
    <location>
        <begin position="13"/>
        <end position="23"/>
    </location>
</feature>
<proteinExistence type="inferred from homology"/>
<evidence type="ECO:0000313" key="7">
    <source>
        <dbReference type="Proteomes" id="UP001529510"/>
    </source>
</evidence>
<comment type="caution">
    <text evidence="6">The sequence shown here is derived from an EMBL/GenBank/DDBJ whole genome shotgun (WGS) entry which is preliminary data.</text>
</comment>
<keyword evidence="2" id="KW-0547">Nucleotide-binding</keyword>
<dbReference type="GO" id="GO:0000166">
    <property type="term" value="F:nucleotide binding"/>
    <property type="evidence" value="ECO:0007669"/>
    <property type="project" value="UniProtKB-KW"/>
</dbReference>
<reference evidence="6 7" key="1">
    <citation type="submission" date="2024-05" db="EMBL/GenBank/DDBJ databases">
        <title>Genome sequencing and assembly of Indian major carp, Cirrhinus mrigala (Hamilton, 1822).</title>
        <authorList>
            <person name="Mohindra V."/>
            <person name="Chowdhury L.M."/>
            <person name="Lal K."/>
            <person name="Jena J.K."/>
        </authorList>
    </citation>
    <scope>NUCLEOTIDE SEQUENCE [LARGE SCALE GENOMIC DNA]</scope>
    <source>
        <strain evidence="6">CM1030</strain>
        <tissue evidence="6">Blood</tissue>
    </source>
</reference>
<dbReference type="AlphaFoldDB" id="A0ABD0MB82"/>
<feature type="region of interest" description="Disordered" evidence="4">
    <location>
        <begin position="1"/>
        <end position="59"/>
    </location>
</feature>
<dbReference type="PROSITE" id="PS51720">
    <property type="entry name" value="G_AIG1"/>
    <property type="match status" value="1"/>
</dbReference>
<dbReference type="PANTHER" id="PTHR32046">
    <property type="entry name" value="G DOMAIN-CONTAINING PROTEIN"/>
    <property type="match status" value="1"/>
</dbReference>
<accession>A0ABD0MB82</accession>
<evidence type="ECO:0000256" key="3">
    <source>
        <dbReference type="SAM" id="Coils"/>
    </source>
</evidence>
<feature type="coiled-coil region" evidence="3">
    <location>
        <begin position="749"/>
        <end position="783"/>
    </location>
</feature>
<dbReference type="Pfam" id="PF04548">
    <property type="entry name" value="AIG1"/>
    <property type="match status" value="2"/>
</dbReference>
<sequence length="880" mass="99271">MNLNNGNKRHIQINRSTLNITKQATKKSHKSSKSKENTSVAPIPPAKRGDGKTRMPLESESSLYRYTETRYGIFEPPKGSVQVSDLRIVLLGKSVSENSQVGNFILGRAAFDSESPSDDVGPYSDRVRGKHVTVVNTPLLLNPDLSLRHITQAVKECLSLSAPGPHVIVLVLKPDECSREEKACIEILLSCFSDSVFQHTLVLTTQEPDRAEPNEVNDVLKEIIKKCSNRHNRLERNSTPAGLIASLQEIVQENDGCYLNCNKCGDFTTEATERVAQVETGQEKTIRQRQSAVNDNLKMSGETTSSKNTGTDLNHVKGLSIAQNIKDNWSRKILDGSNENLPMFKLHLDETWKNSDGFCRRSTFGKNIPKENKTIMMIGATGAGKTTLINSMINYILGVQWEDDFRFVLIDEGKQKSQAESQTSEITAYQINHMDGFRVPYSLTIVDTPGFGDTRGISHDQKITAQIQEFFSARGGIDCIDAVCFVVQASLARLTHAQKYIFDSILSIFGKDIAENILVLVTFADGKTPPVLEAIKVSQVPCSTNESGEPLHFKFNNSAMFATNNKSGGAKESDCENFDQMFWNLGFSSMTKFFTSLNMMETKSLSLTQEVLKERQQLEVLVERLQPQINAGLTKLNEIRKTRAALEQHKAEMDANKDFEYEIEVTVPKQIKNTSTSFLTNCQTCHFTCHDKCIYANDCDKYKCTAMKDGKCKVCPGKCAWNVHFNQKYKWDYVTKKRKETYQDLKKRYEAAHGQVMSTEKIFEELENELDVVQDTVAGLIKNSQMSLERLQEIALKPNPLSVPDYIDLMIESEKQEAKPGFKDRVQSLLEVRKKADIISKVSRGEVLLEHWKEYRRTGRNKPLSDIKSWFNVTLQGFWK</sequence>
<evidence type="ECO:0000313" key="6">
    <source>
        <dbReference type="EMBL" id="KAL0146629.1"/>
    </source>
</evidence>
<comment type="similarity">
    <text evidence="1">Belongs to the TRAFAC class TrmE-Era-EngA-EngB-Septin-like GTPase superfamily. AIG1/Toc34/Toc159-like paraseptin GTPase family. IAN subfamily.</text>
</comment>
<keyword evidence="3" id="KW-0175">Coiled coil</keyword>
<dbReference type="CDD" id="cd00882">
    <property type="entry name" value="Ras_like_GTPase"/>
    <property type="match status" value="1"/>
</dbReference>
<keyword evidence="7" id="KW-1185">Reference proteome</keyword>
<feature type="non-terminal residue" evidence="6">
    <location>
        <position position="880"/>
    </location>
</feature>
<dbReference type="FunFam" id="3.40.50.300:FF:002049">
    <property type="entry name" value="Si:ch73-170d6.2"/>
    <property type="match status" value="1"/>
</dbReference>